<proteinExistence type="predicted"/>
<reference evidence="3" key="1">
    <citation type="journal article" date="2019" name="Int. J. Syst. Evol. Microbiol.">
        <title>The Global Catalogue of Microorganisms (GCM) 10K type strain sequencing project: providing services to taxonomists for standard genome sequencing and annotation.</title>
        <authorList>
            <consortium name="The Broad Institute Genomics Platform"/>
            <consortium name="The Broad Institute Genome Sequencing Center for Infectious Disease"/>
            <person name="Wu L."/>
            <person name="Ma J."/>
        </authorList>
    </citation>
    <scope>NUCLEOTIDE SEQUENCE [LARGE SCALE GENOMIC DNA]</scope>
    <source>
        <strain evidence="3">JCM 17441</strain>
    </source>
</reference>
<evidence type="ECO:0000256" key="1">
    <source>
        <dbReference type="SAM" id="MobiDB-lite"/>
    </source>
</evidence>
<feature type="compositionally biased region" description="Basic residues" evidence="1">
    <location>
        <begin position="49"/>
        <end position="58"/>
    </location>
</feature>
<feature type="region of interest" description="Disordered" evidence="1">
    <location>
        <begin position="40"/>
        <end position="64"/>
    </location>
</feature>
<dbReference type="Proteomes" id="UP001500620">
    <property type="component" value="Unassembled WGS sequence"/>
</dbReference>
<accession>A0ABP8DRG0</accession>
<sequence length="64" mass="7097">MSSPTNSFDGLRPSQDVTLYQNMFATGMYVNTTRNASGATRKAYGVTGPRRRVRRRGRVGLDVT</sequence>
<comment type="caution">
    <text evidence="2">The sequence shown here is derived from an EMBL/GenBank/DDBJ whole genome shotgun (WGS) entry which is preliminary data.</text>
</comment>
<organism evidence="2 3">
    <name type="scientific">Dactylosporangium darangshiense</name>
    <dbReference type="NCBI Taxonomy" id="579108"/>
    <lineage>
        <taxon>Bacteria</taxon>
        <taxon>Bacillati</taxon>
        <taxon>Actinomycetota</taxon>
        <taxon>Actinomycetes</taxon>
        <taxon>Micromonosporales</taxon>
        <taxon>Micromonosporaceae</taxon>
        <taxon>Dactylosporangium</taxon>
    </lineage>
</organism>
<keyword evidence="3" id="KW-1185">Reference proteome</keyword>
<protein>
    <submittedName>
        <fullName evidence="2">Uncharacterized protein</fullName>
    </submittedName>
</protein>
<dbReference type="EMBL" id="BAABAT010000052">
    <property type="protein sequence ID" value="GAA4262496.1"/>
    <property type="molecule type" value="Genomic_DNA"/>
</dbReference>
<name>A0ABP8DRG0_9ACTN</name>
<gene>
    <name evidence="2" type="ORF">GCM10022255_099340</name>
</gene>
<evidence type="ECO:0000313" key="3">
    <source>
        <dbReference type="Proteomes" id="UP001500620"/>
    </source>
</evidence>
<evidence type="ECO:0000313" key="2">
    <source>
        <dbReference type="EMBL" id="GAA4262496.1"/>
    </source>
</evidence>